<dbReference type="PANTHER" id="PTHR43333:SF1">
    <property type="entry name" value="D-ISOMER SPECIFIC 2-HYDROXYACID DEHYDROGENASE NAD-BINDING DOMAIN-CONTAINING PROTEIN"/>
    <property type="match status" value="1"/>
</dbReference>
<organism evidence="4 5">
    <name type="scientific">Allosediminivita pacifica</name>
    <dbReference type="NCBI Taxonomy" id="1267769"/>
    <lineage>
        <taxon>Bacteria</taxon>
        <taxon>Pseudomonadati</taxon>
        <taxon>Pseudomonadota</taxon>
        <taxon>Alphaproteobacteria</taxon>
        <taxon>Rhodobacterales</taxon>
        <taxon>Paracoccaceae</taxon>
        <taxon>Allosediminivita</taxon>
    </lineage>
</organism>
<dbReference type="RefSeq" id="WP_245412997.1">
    <property type="nucleotide sequence ID" value="NZ_QBKN01000029.1"/>
</dbReference>
<dbReference type="Pfam" id="PF02826">
    <property type="entry name" value="2-Hacid_dh_C"/>
    <property type="match status" value="1"/>
</dbReference>
<keyword evidence="1" id="KW-0560">Oxidoreductase</keyword>
<gene>
    <name evidence="4" type="ORF">C8N44_12964</name>
</gene>
<reference evidence="4 5" key="1">
    <citation type="submission" date="2018-04" db="EMBL/GenBank/DDBJ databases">
        <title>Genomic Encyclopedia of Archaeal and Bacterial Type Strains, Phase II (KMG-II): from individual species to whole genera.</title>
        <authorList>
            <person name="Goeker M."/>
        </authorList>
    </citation>
    <scope>NUCLEOTIDE SEQUENCE [LARGE SCALE GENOMIC DNA]</scope>
    <source>
        <strain evidence="4 5">DSM 29329</strain>
    </source>
</reference>
<proteinExistence type="predicted"/>
<keyword evidence="2" id="KW-0520">NAD</keyword>
<dbReference type="InterPro" id="IPR036291">
    <property type="entry name" value="NAD(P)-bd_dom_sf"/>
</dbReference>
<dbReference type="Gene3D" id="3.40.50.720">
    <property type="entry name" value="NAD(P)-binding Rossmann-like Domain"/>
    <property type="match status" value="2"/>
</dbReference>
<evidence type="ECO:0000259" key="3">
    <source>
        <dbReference type="Pfam" id="PF02826"/>
    </source>
</evidence>
<dbReference type="GO" id="GO:0016491">
    <property type="term" value="F:oxidoreductase activity"/>
    <property type="evidence" value="ECO:0007669"/>
    <property type="project" value="UniProtKB-KW"/>
</dbReference>
<sequence length="175" mass="18434">TVGIMGQGNLGLASAAALRAMGFSTRGWSRTEKTVEGMESFAGPEGMGDFLGGTDILVDLLPATKATENLIDAGILRQLPKGAAFINAGRGKHLVEEDLVAALDDGHLSGAVLDVFQTEPLPTESPLWDHPKVTVTPHIASTPTKRDKAFYVADAIRSFEAGDSLPNVFDPAQGY</sequence>
<evidence type="ECO:0000313" key="4">
    <source>
        <dbReference type="EMBL" id="PTX41396.1"/>
    </source>
</evidence>
<protein>
    <submittedName>
        <fullName evidence="4">D-isomer specific 2-hydroxyacid dehydrogenase-like protein</fullName>
    </submittedName>
</protein>
<dbReference type="AlphaFoldDB" id="A0A2T6AC62"/>
<dbReference type="PANTHER" id="PTHR43333">
    <property type="entry name" value="2-HACID_DH_C DOMAIN-CONTAINING PROTEIN"/>
    <property type="match status" value="1"/>
</dbReference>
<feature type="domain" description="D-isomer specific 2-hydroxyacid dehydrogenase NAD-binding" evidence="3">
    <location>
        <begin position="1"/>
        <end position="140"/>
    </location>
</feature>
<dbReference type="SUPFAM" id="SSF51735">
    <property type="entry name" value="NAD(P)-binding Rossmann-fold domains"/>
    <property type="match status" value="1"/>
</dbReference>
<accession>A0A2T6AC62</accession>
<feature type="non-terminal residue" evidence="4">
    <location>
        <position position="1"/>
    </location>
</feature>
<evidence type="ECO:0000313" key="5">
    <source>
        <dbReference type="Proteomes" id="UP000244069"/>
    </source>
</evidence>
<name>A0A2T6AC62_9RHOB</name>
<dbReference type="GO" id="GO:0051287">
    <property type="term" value="F:NAD binding"/>
    <property type="evidence" value="ECO:0007669"/>
    <property type="project" value="InterPro"/>
</dbReference>
<dbReference type="Proteomes" id="UP000244069">
    <property type="component" value="Unassembled WGS sequence"/>
</dbReference>
<keyword evidence="5" id="KW-1185">Reference proteome</keyword>
<comment type="caution">
    <text evidence="4">The sequence shown here is derived from an EMBL/GenBank/DDBJ whole genome shotgun (WGS) entry which is preliminary data.</text>
</comment>
<dbReference type="InterPro" id="IPR006140">
    <property type="entry name" value="D-isomer_DH_NAD-bd"/>
</dbReference>
<evidence type="ECO:0000256" key="2">
    <source>
        <dbReference type="ARBA" id="ARBA00023027"/>
    </source>
</evidence>
<dbReference type="EMBL" id="QBKN01000029">
    <property type="protein sequence ID" value="PTX41396.1"/>
    <property type="molecule type" value="Genomic_DNA"/>
</dbReference>
<evidence type="ECO:0000256" key="1">
    <source>
        <dbReference type="ARBA" id="ARBA00023002"/>
    </source>
</evidence>